<protein>
    <recommendedName>
        <fullName evidence="4">Outer membrane protein beta-barrel domain-containing protein</fullName>
    </recommendedName>
</protein>
<evidence type="ECO:0000256" key="1">
    <source>
        <dbReference type="SAM" id="SignalP"/>
    </source>
</evidence>
<reference evidence="2 3" key="1">
    <citation type="submission" date="2023-09" db="EMBL/GenBank/DDBJ databases">
        <authorList>
            <person name="Rey-Velasco X."/>
        </authorList>
    </citation>
    <scope>NUCLEOTIDE SEQUENCE [LARGE SCALE GENOMIC DNA]</scope>
    <source>
        <strain evidence="2 3">F297</strain>
    </source>
</reference>
<dbReference type="Proteomes" id="UP001248819">
    <property type="component" value="Unassembled WGS sequence"/>
</dbReference>
<keyword evidence="1" id="KW-0732">Signal</keyword>
<accession>A0ABU3CU33</accession>
<dbReference type="SUPFAM" id="SSF56925">
    <property type="entry name" value="OMPA-like"/>
    <property type="match status" value="1"/>
</dbReference>
<gene>
    <name evidence="2" type="ORF">RM529_06825</name>
</gene>
<name>A0ABU3CU33_9FLAO</name>
<proteinExistence type="predicted"/>
<comment type="caution">
    <text evidence="2">The sequence shown here is derived from an EMBL/GenBank/DDBJ whole genome shotgun (WGS) entry which is preliminary data.</text>
</comment>
<sequence>MKKILLLAAFFIVGVTQTSHAQLQEGNFMLGADLGSGLSTPESKGLFGINVGLNDGAGWNIGLSPKAGYMVNDNFLLGGIVNLGFAKASEDSDEVFVYGVQALTRFYVRPQDADLGDEIPAGQFFVETNAGIAGRNVSGGETTNGFAFGFGPGYSYFLTESVALETSLKYSGLVGAGNEDYQNSLGLTFGIQIFLPRSTAEDAVEDFN</sequence>
<feature type="chain" id="PRO_5045920968" description="Outer membrane protein beta-barrel domain-containing protein" evidence="1">
    <location>
        <begin position="22"/>
        <end position="208"/>
    </location>
</feature>
<feature type="signal peptide" evidence="1">
    <location>
        <begin position="1"/>
        <end position="21"/>
    </location>
</feature>
<organism evidence="2 3">
    <name type="scientific">Autumnicola edwardsiae</name>
    <dbReference type="NCBI Taxonomy" id="3075594"/>
    <lineage>
        <taxon>Bacteria</taxon>
        <taxon>Pseudomonadati</taxon>
        <taxon>Bacteroidota</taxon>
        <taxon>Flavobacteriia</taxon>
        <taxon>Flavobacteriales</taxon>
        <taxon>Flavobacteriaceae</taxon>
        <taxon>Autumnicola</taxon>
    </lineage>
</organism>
<dbReference type="EMBL" id="JAVRHP010000025">
    <property type="protein sequence ID" value="MDT0649850.1"/>
    <property type="molecule type" value="Genomic_DNA"/>
</dbReference>
<keyword evidence="3" id="KW-1185">Reference proteome</keyword>
<evidence type="ECO:0000313" key="3">
    <source>
        <dbReference type="Proteomes" id="UP001248819"/>
    </source>
</evidence>
<evidence type="ECO:0000313" key="2">
    <source>
        <dbReference type="EMBL" id="MDT0649850.1"/>
    </source>
</evidence>
<dbReference type="RefSeq" id="WP_311484008.1">
    <property type="nucleotide sequence ID" value="NZ_JAVRHP010000025.1"/>
</dbReference>
<dbReference type="InterPro" id="IPR011250">
    <property type="entry name" value="OMP/PagP_B-barrel"/>
</dbReference>
<evidence type="ECO:0008006" key="4">
    <source>
        <dbReference type="Google" id="ProtNLM"/>
    </source>
</evidence>